<dbReference type="EMBL" id="OW240917">
    <property type="protein sequence ID" value="CAH2299150.1"/>
    <property type="molecule type" value="Genomic_DNA"/>
</dbReference>
<organism evidence="1 2">
    <name type="scientific">Pelobates cultripes</name>
    <name type="common">Western spadefoot toad</name>
    <dbReference type="NCBI Taxonomy" id="61616"/>
    <lineage>
        <taxon>Eukaryota</taxon>
        <taxon>Metazoa</taxon>
        <taxon>Chordata</taxon>
        <taxon>Craniata</taxon>
        <taxon>Vertebrata</taxon>
        <taxon>Euteleostomi</taxon>
        <taxon>Amphibia</taxon>
        <taxon>Batrachia</taxon>
        <taxon>Anura</taxon>
        <taxon>Pelobatoidea</taxon>
        <taxon>Pelobatidae</taxon>
        <taxon>Pelobates</taxon>
    </lineage>
</organism>
<evidence type="ECO:0000313" key="2">
    <source>
        <dbReference type="Proteomes" id="UP001295444"/>
    </source>
</evidence>
<accession>A0AAD1SI11</accession>
<dbReference type="AlphaFoldDB" id="A0AAD1SI11"/>
<dbReference type="Proteomes" id="UP001295444">
    <property type="component" value="Chromosome 06"/>
</dbReference>
<gene>
    <name evidence="1" type="ORF">PECUL_23A024390</name>
</gene>
<sequence>MASNGDLDLTEIRGLRGSPGYFKKGKLLSIDEVSACLEFKEHLNDARENMKFYISNVKTDQFFKLNIEFPITKLRHVTTEDCMRCIVQEQYIGIGNNIKPEPLKDLSCWSAEFPPKEELPYEQAFEKVQRIVPTWDAEPFQEEIKDQFASSPAFDNSSSRYGNFVFSFPLSDLLKAYKSQHCQNGDPQLKVLGTAMYSQEIAHMVIVHSPDTDRYDKLPMVQTVSSTAESLPFFYRKEEDGELYWRPESTSGGLRVTISEGGEIYTCPLNKTRTGKFCVWNHLIVAFHLPDSKYLVIPEKQLLENLSACEPAMPYLKDPRTNLSKAEAEEIIKELKNSQ</sequence>
<protein>
    <submittedName>
        <fullName evidence="1">Uncharacterized protein</fullName>
    </submittedName>
</protein>
<reference evidence="1" key="1">
    <citation type="submission" date="2022-03" db="EMBL/GenBank/DDBJ databases">
        <authorList>
            <person name="Alioto T."/>
            <person name="Alioto T."/>
            <person name="Gomez Garrido J."/>
        </authorList>
    </citation>
    <scope>NUCLEOTIDE SEQUENCE</scope>
</reference>
<keyword evidence="2" id="KW-1185">Reference proteome</keyword>
<evidence type="ECO:0000313" key="1">
    <source>
        <dbReference type="EMBL" id="CAH2299150.1"/>
    </source>
</evidence>
<proteinExistence type="predicted"/>
<name>A0AAD1SI11_PELCU</name>